<proteinExistence type="predicted"/>
<organism evidence="5 6">
    <name type="scientific">Thermophagus xiamenensis</name>
    <dbReference type="NCBI Taxonomy" id="385682"/>
    <lineage>
        <taxon>Bacteria</taxon>
        <taxon>Pseudomonadati</taxon>
        <taxon>Bacteroidota</taxon>
        <taxon>Bacteroidia</taxon>
        <taxon>Marinilabiliales</taxon>
        <taxon>Marinilabiliaceae</taxon>
        <taxon>Thermophagus</taxon>
    </lineage>
</organism>
<keyword evidence="1" id="KW-0479">Metal-binding</keyword>
<gene>
    <name evidence="5" type="ORF">SAMN05444380_11419</name>
</gene>
<keyword evidence="3" id="KW-0812">Transmembrane</keyword>
<dbReference type="InParanoid" id="A0A1I2BSA1"/>
<dbReference type="InterPro" id="IPR051158">
    <property type="entry name" value="Metallophosphoesterase_sf"/>
</dbReference>
<dbReference type="CDD" id="cd07385">
    <property type="entry name" value="MPP_YkuE_C"/>
    <property type="match status" value="1"/>
</dbReference>
<accession>A0A1I2BSA1</accession>
<keyword evidence="3" id="KW-0472">Membrane</keyword>
<dbReference type="RefSeq" id="WP_010527802.1">
    <property type="nucleotide sequence ID" value="NZ_AFSL01000063.1"/>
</dbReference>
<keyword evidence="6" id="KW-1185">Reference proteome</keyword>
<dbReference type="OrthoDB" id="9780884at2"/>
<feature type="transmembrane region" description="Helical" evidence="3">
    <location>
        <begin position="43"/>
        <end position="64"/>
    </location>
</feature>
<dbReference type="InterPro" id="IPR004843">
    <property type="entry name" value="Calcineurin-like_PHP"/>
</dbReference>
<evidence type="ECO:0000256" key="3">
    <source>
        <dbReference type="SAM" id="Phobius"/>
    </source>
</evidence>
<keyword evidence="3" id="KW-1133">Transmembrane helix</keyword>
<dbReference type="PANTHER" id="PTHR31302:SF31">
    <property type="entry name" value="PHOSPHODIESTERASE YAEI"/>
    <property type="match status" value="1"/>
</dbReference>
<dbReference type="PANTHER" id="PTHR31302">
    <property type="entry name" value="TRANSMEMBRANE PROTEIN WITH METALLOPHOSPHOESTERASE DOMAIN-RELATED"/>
    <property type="match status" value="1"/>
</dbReference>
<protein>
    <recommendedName>
        <fullName evidence="4">Calcineurin-like phosphoesterase domain-containing protein</fullName>
    </recommendedName>
</protein>
<evidence type="ECO:0000256" key="2">
    <source>
        <dbReference type="ARBA" id="ARBA00022801"/>
    </source>
</evidence>
<dbReference type="Pfam" id="PF00149">
    <property type="entry name" value="Metallophos"/>
    <property type="match status" value="1"/>
</dbReference>
<evidence type="ECO:0000259" key="4">
    <source>
        <dbReference type="Pfam" id="PF00149"/>
    </source>
</evidence>
<name>A0A1I2BSA1_9BACT</name>
<evidence type="ECO:0000256" key="1">
    <source>
        <dbReference type="ARBA" id="ARBA00022723"/>
    </source>
</evidence>
<dbReference type="EMBL" id="FONA01000014">
    <property type="protein sequence ID" value="SFE58768.1"/>
    <property type="molecule type" value="Genomic_DNA"/>
</dbReference>
<feature type="domain" description="Calcineurin-like phosphoesterase" evidence="4">
    <location>
        <begin position="173"/>
        <end position="354"/>
    </location>
</feature>
<feature type="transmembrane region" description="Helical" evidence="3">
    <location>
        <begin position="6"/>
        <end position="23"/>
    </location>
</feature>
<dbReference type="eggNOG" id="COG1408">
    <property type="taxonomic scope" value="Bacteria"/>
</dbReference>
<feature type="transmembrane region" description="Helical" evidence="3">
    <location>
        <begin position="76"/>
        <end position="106"/>
    </location>
</feature>
<dbReference type="GO" id="GO:0008758">
    <property type="term" value="F:UDP-2,3-diacylglucosamine hydrolase activity"/>
    <property type="evidence" value="ECO:0007669"/>
    <property type="project" value="TreeGrafter"/>
</dbReference>
<keyword evidence="2" id="KW-0378">Hydrolase</keyword>
<reference evidence="5 6" key="1">
    <citation type="submission" date="2016-10" db="EMBL/GenBank/DDBJ databases">
        <authorList>
            <person name="de Groot N.N."/>
        </authorList>
    </citation>
    <scope>NUCLEOTIDE SEQUENCE [LARGE SCALE GENOMIC DNA]</scope>
    <source>
        <strain evidence="5 6">DSM 19012</strain>
    </source>
</reference>
<dbReference type="InterPro" id="IPR029052">
    <property type="entry name" value="Metallo-depent_PP-like"/>
</dbReference>
<dbReference type="GO" id="GO:0046872">
    <property type="term" value="F:metal ion binding"/>
    <property type="evidence" value="ECO:0007669"/>
    <property type="project" value="UniProtKB-KW"/>
</dbReference>
<evidence type="ECO:0000313" key="6">
    <source>
        <dbReference type="Proteomes" id="UP000181976"/>
    </source>
</evidence>
<sequence>MRYQMMFLWVLLLFVVGTDWLLWKHWKNSGISNKNALNNWIKIIAFIISPIVFLSGFFIFGKTIPNAQSYHSFNAFSYFLATFLLVYLPKFIYLLVIGIGELMGLFVSRKANTHTKRHYPSITRARFLSQLGIILATAPFVTILFGVLKGRFAFYARPVKLSFPNLPAAFNNLRIVQISDLHLGSFGNNRKALLEAIDLINAQQPDMVVFTGDLVNNFAGETDGWENILRGINAPLGKYAILGNHDYGDYSSWPSPEMKQANFQGILSAFERFGFKLLRNESVLIEKGGESFVLSGVENWGRPPFPQYGDLEKAWSNARKASFKLLLSHDPDHWDAEVVGKKNYDLTLSGHTHGMQFGVELGKFSWSPAKYRFKRWAGLYREGKQFLYVNRGLGYLGMPARVGMPPEITVFELHRGPLMGEG</sequence>
<dbReference type="GO" id="GO:0016020">
    <property type="term" value="C:membrane"/>
    <property type="evidence" value="ECO:0007669"/>
    <property type="project" value="GOC"/>
</dbReference>
<dbReference type="SUPFAM" id="SSF56300">
    <property type="entry name" value="Metallo-dependent phosphatases"/>
    <property type="match status" value="1"/>
</dbReference>
<feature type="transmembrane region" description="Helical" evidence="3">
    <location>
        <begin position="127"/>
        <end position="148"/>
    </location>
</feature>
<evidence type="ECO:0000313" key="5">
    <source>
        <dbReference type="EMBL" id="SFE58768.1"/>
    </source>
</evidence>
<dbReference type="AlphaFoldDB" id="A0A1I2BSA1"/>
<dbReference type="Gene3D" id="3.60.21.10">
    <property type="match status" value="1"/>
</dbReference>
<dbReference type="FunCoup" id="A0A1I2BSA1">
    <property type="interactions" value="99"/>
</dbReference>
<dbReference type="GO" id="GO:0009245">
    <property type="term" value="P:lipid A biosynthetic process"/>
    <property type="evidence" value="ECO:0007669"/>
    <property type="project" value="TreeGrafter"/>
</dbReference>
<dbReference type="Proteomes" id="UP000181976">
    <property type="component" value="Unassembled WGS sequence"/>
</dbReference>
<dbReference type="STRING" id="385682.SAMN05444380_11419"/>